<protein>
    <submittedName>
        <fullName evidence="2">Uncharacterized protein</fullName>
    </submittedName>
</protein>
<dbReference type="AlphaFoldDB" id="A0A0C2ISQ2"/>
<comment type="caution">
    <text evidence="2">The sequence shown here is derived from an EMBL/GenBank/DDBJ whole genome shotgun (WGS) entry which is preliminary data.</text>
</comment>
<dbReference type="EMBL" id="JWZT01002856">
    <property type="protein sequence ID" value="KII68469.1"/>
    <property type="molecule type" value="Genomic_DNA"/>
</dbReference>
<evidence type="ECO:0000313" key="3">
    <source>
        <dbReference type="Proteomes" id="UP000031668"/>
    </source>
</evidence>
<reference evidence="2 3" key="1">
    <citation type="journal article" date="2014" name="Genome Biol. Evol.">
        <title>The genome of the myxosporean Thelohanellus kitauei shows adaptations to nutrient acquisition within its fish host.</title>
        <authorList>
            <person name="Yang Y."/>
            <person name="Xiong J."/>
            <person name="Zhou Z."/>
            <person name="Huo F."/>
            <person name="Miao W."/>
            <person name="Ran C."/>
            <person name="Liu Y."/>
            <person name="Zhang J."/>
            <person name="Feng J."/>
            <person name="Wang M."/>
            <person name="Wang M."/>
            <person name="Wang L."/>
            <person name="Yao B."/>
        </authorList>
    </citation>
    <scope>NUCLEOTIDE SEQUENCE [LARGE SCALE GENOMIC DNA]</scope>
    <source>
        <strain evidence="2">Wuqing</strain>
    </source>
</reference>
<feature type="transmembrane region" description="Helical" evidence="1">
    <location>
        <begin position="169"/>
        <end position="188"/>
    </location>
</feature>
<keyword evidence="1" id="KW-0812">Transmembrane</keyword>
<keyword evidence="1" id="KW-1133">Transmembrane helix</keyword>
<name>A0A0C2ISQ2_THEKT</name>
<dbReference type="Proteomes" id="UP000031668">
    <property type="component" value="Unassembled WGS sequence"/>
</dbReference>
<organism evidence="2 3">
    <name type="scientific">Thelohanellus kitauei</name>
    <name type="common">Myxosporean</name>
    <dbReference type="NCBI Taxonomy" id="669202"/>
    <lineage>
        <taxon>Eukaryota</taxon>
        <taxon>Metazoa</taxon>
        <taxon>Cnidaria</taxon>
        <taxon>Myxozoa</taxon>
        <taxon>Myxosporea</taxon>
        <taxon>Bivalvulida</taxon>
        <taxon>Platysporina</taxon>
        <taxon>Myxobolidae</taxon>
        <taxon>Thelohanellus</taxon>
    </lineage>
</organism>
<accession>A0A0C2ISQ2</accession>
<keyword evidence="3" id="KW-1185">Reference proteome</keyword>
<evidence type="ECO:0000313" key="2">
    <source>
        <dbReference type="EMBL" id="KII68469.1"/>
    </source>
</evidence>
<evidence type="ECO:0000256" key="1">
    <source>
        <dbReference type="SAM" id="Phobius"/>
    </source>
</evidence>
<gene>
    <name evidence="2" type="ORF">RF11_06904</name>
</gene>
<keyword evidence="1" id="KW-0472">Membrane</keyword>
<proteinExistence type="predicted"/>
<sequence length="218" mass="25083">MLHTNVCQLENCQHFNELEEFIDYLKNKPISQNNYTRMIFSAQCNLEKLTEQFYQSMSTYYENRVEVIKYLIAQRNTINGTNLTDSFLMEKLEKHPVYKQWIADRLLLKVIQCYLQNDNLDKALNSRPKRVKRASALTASSPILAPSSLVKPIKPGFKPNTQTNNITPLILYIGAIAITMLVVVLIQYKRIDLNRNDLIRALGDDLNCGIRENLISGA</sequence>